<evidence type="ECO:0000313" key="1">
    <source>
        <dbReference type="EMBL" id="HDQ98685.1"/>
    </source>
</evidence>
<comment type="caution">
    <text evidence="1">The sequence shown here is derived from an EMBL/GenBank/DDBJ whole genome shotgun (WGS) entry which is preliminary data.</text>
</comment>
<dbReference type="AlphaFoldDB" id="A0A7V0T3V7"/>
<dbReference type="PANTHER" id="PTHR46638">
    <property type="entry name" value="CORRINOID ADENOSYLTRANSFERASE"/>
    <property type="match status" value="1"/>
</dbReference>
<dbReference type="Gene3D" id="3.40.50.300">
    <property type="entry name" value="P-loop containing nucleotide triphosphate hydrolases"/>
    <property type="match status" value="1"/>
</dbReference>
<dbReference type="CDD" id="cd00561">
    <property type="entry name" value="CobA_ACA"/>
    <property type="match status" value="1"/>
</dbReference>
<feature type="non-terminal residue" evidence="1">
    <location>
        <position position="1"/>
    </location>
</feature>
<dbReference type="SUPFAM" id="SSF52540">
    <property type="entry name" value="P-loop containing nucleoside triphosphate hydrolases"/>
    <property type="match status" value="1"/>
</dbReference>
<gene>
    <name evidence="1" type="ORF">ENN51_00135</name>
</gene>
<dbReference type="Pfam" id="PF02572">
    <property type="entry name" value="CobA_CobO_BtuR"/>
    <property type="match status" value="1"/>
</dbReference>
<dbReference type="PIRSF" id="PIRSF015617">
    <property type="entry name" value="Adensltrnsf_CobA"/>
    <property type="match status" value="1"/>
</dbReference>
<reference evidence="1" key="1">
    <citation type="journal article" date="2020" name="mSystems">
        <title>Genome- and Community-Level Interaction Insights into Carbon Utilization and Element Cycling Functions of Hydrothermarchaeota in Hydrothermal Sediment.</title>
        <authorList>
            <person name="Zhou Z."/>
            <person name="Liu Y."/>
            <person name="Xu W."/>
            <person name="Pan J."/>
            <person name="Luo Z.H."/>
            <person name="Li M."/>
        </authorList>
    </citation>
    <scope>NUCLEOTIDE SEQUENCE [LARGE SCALE GENOMIC DNA]</scope>
    <source>
        <strain evidence="1">SpSt-1182</strain>
    </source>
</reference>
<accession>A0A7V0T3V7</accession>
<dbReference type="GO" id="GO:0005524">
    <property type="term" value="F:ATP binding"/>
    <property type="evidence" value="ECO:0007669"/>
    <property type="project" value="InterPro"/>
</dbReference>
<name>A0A7V0T3V7_UNCW3</name>
<dbReference type="Proteomes" id="UP000885672">
    <property type="component" value="Unassembled WGS sequence"/>
</dbReference>
<dbReference type="GO" id="GO:0008817">
    <property type="term" value="F:corrinoid adenosyltransferase activity"/>
    <property type="evidence" value="ECO:0007669"/>
    <property type="project" value="InterPro"/>
</dbReference>
<sequence length="165" mass="17702">YTGDGKGKTTAAFGLALRATGHGWPVLIIQFMKGDPSYGEVIAARGVEHLEVVQTGLPTFVEKGNPSAEDLSEAGRGLELARAALSGGRYRMVILDELNVAVEYGLVSLKDALALADMCPKEVELVFTGRHARPEVIARADLVSEVREVNHPMRKGIVSRAGVDY</sequence>
<dbReference type="GO" id="GO:0009236">
    <property type="term" value="P:cobalamin biosynthetic process"/>
    <property type="evidence" value="ECO:0007669"/>
    <property type="project" value="InterPro"/>
</dbReference>
<dbReference type="PANTHER" id="PTHR46638:SF1">
    <property type="entry name" value="CORRINOID ADENOSYLTRANSFERASE"/>
    <property type="match status" value="1"/>
</dbReference>
<dbReference type="InterPro" id="IPR003724">
    <property type="entry name" value="CblAdoTrfase_CobA"/>
</dbReference>
<organism evidence="1">
    <name type="scientific">candidate division WOR-3 bacterium</name>
    <dbReference type="NCBI Taxonomy" id="2052148"/>
    <lineage>
        <taxon>Bacteria</taxon>
        <taxon>Bacteria division WOR-3</taxon>
    </lineage>
</organism>
<dbReference type="InterPro" id="IPR027417">
    <property type="entry name" value="P-loop_NTPase"/>
</dbReference>
<protein>
    <submittedName>
        <fullName evidence="1">Cob(I)yrinic acid a,c-diamide adenosyltransferase</fullName>
    </submittedName>
</protein>
<dbReference type="EMBL" id="DSBX01000005">
    <property type="protein sequence ID" value="HDQ98685.1"/>
    <property type="molecule type" value="Genomic_DNA"/>
</dbReference>
<proteinExistence type="predicted"/>